<dbReference type="InterPro" id="IPR003034">
    <property type="entry name" value="SAP_dom"/>
</dbReference>
<dbReference type="Pfam" id="PF02037">
    <property type="entry name" value="SAP"/>
    <property type="match status" value="1"/>
</dbReference>
<dbReference type="SUPFAM" id="SSF48452">
    <property type="entry name" value="TPR-like"/>
    <property type="match status" value="2"/>
</dbReference>
<evidence type="ECO:0000256" key="2">
    <source>
        <dbReference type="ARBA" id="ARBA00022664"/>
    </source>
</evidence>
<keyword evidence="5" id="KW-0539">Nucleus</keyword>
<protein>
    <recommendedName>
        <fullName evidence="7">SAP domain-containing protein</fullName>
    </recommendedName>
</protein>
<dbReference type="AlphaFoldDB" id="A0A8J9S6Z3"/>
<feature type="compositionally biased region" description="Polar residues" evidence="6">
    <location>
        <begin position="892"/>
        <end position="909"/>
    </location>
</feature>
<dbReference type="InterPro" id="IPR011990">
    <property type="entry name" value="TPR-like_helical_dom_sf"/>
</dbReference>
<evidence type="ECO:0000256" key="3">
    <source>
        <dbReference type="ARBA" id="ARBA00022737"/>
    </source>
</evidence>
<feature type="compositionally biased region" description="Basic and acidic residues" evidence="6">
    <location>
        <begin position="23"/>
        <end position="32"/>
    </location>
</feature>
<dbReference type="PROSITE" id="PS50800">
    <property type="entry name" value="SAP"/>
    <property type="match status" value="1"/>
</dbReference>
<dbReference type="SMART" id="SM00028">
    <property type="entry name" value="TPR"/>
    <property type="match status" value="6"/>
</dbReference>
<evidence type="ECO:0000256" key="5">
    <source>
        <dbReference type="ARBA" id="ARBA00023242"/>
    </source>
</evidence>
<dbReference type="InterPro" id="IPR019734">
    <property type="entry name" value="TPR_rpt"/>
</dbReference>
<dbReference type="PANTHER" id="PTHR44917">
    <property type="entry name" value="PROTEIN HIGH CHLOROPHYLL FLUORESCENT 107"/>
    <property type="match status" value="1"/>
</dbReference>
<evidence type="ECO:0000256" key="4">
    <source>
        <dbReference type="ARBA" id="ARBA00023187"/>
    </source>
</evidence>
<feature type="domain" description="SAP" evidence="7">
    <location>
        <begin position="247"/>
        <end position="281"/>
    </location>
</feature>
<dbReference type="InterPro" id="IPR003107">
    <property type="entry name" value="HAT"/>
</dbReference>
<reference evidence="8" key="1">
    <citation type="submission" date="2022-02" db="EMBL/GenBank/DDBJ databases">
        <authorList>
            <person name="Giguere J D."/>
        </authorList>
    </citation>
    <scope>NUCLEOTIDE SEQUENCE</scope>
    <source>
        <strain evidence="8">CCAP 1055/1</strain>
    </source>
</reference>
<keyword evidence="2" id="KW-0507">mRNA processing</keyword>
<evidence type="ECO:0000259" key="7">
    <source>
        <dbReference type="PROSITE" id="PS50800"/>
    </source>
</evidence>
<keyword evidence="3" id="KW-0677">Repeat</keyword>
<dbReference type="GO" id="GO:0003729">
    <property type="term" value="F:mRNA binding"/>
    <property type="evidence" value="ECO:0007669"/>
    <property type="project" value="InterPro"/>
</dbReference>
<gene>
    <name evidence="8" type="ORF">PTTT1_LOCUS22942</name>
</gene>
<organism evidence="8">
    <name type="scientific">Phaeodactylum tricornutum</name>
    <name type="common">Diatom</name>
    <dbReference type="NCBI Taxonomy" id="2850"/>
    <lineage>
        <taxon>Eukaryota</taxon>
        <taxon>Sar</taxon>
        <taxon>Stramenopiles</taxon>
        <taxon>Ochrophyta</taxon>
        <taxon>Bacillariophyta</taxon>
        <taxon>Bacillariophyceae</taxon>
        <taxon>Bacillariophycidae</taxon>
        <taxon>Naviculales</taxon>
        <taxon>Phaeodactylaceae</taxon>
        <taxon>Phaeodactylum</taxon>
    </lineage>
</organism>
<dbReference type="Gene3D" id="1.25.40.10">
    <property type="entry name" value="Tetratricopeptide repeat domain"/>
    <property type="match status" value="2"/>
</dbReference>
<evidence type="ECO:0000256" key="6">
    <source>
        <dbReference type="SAM" id="MobiDB-lite"/>
    </source>
</evidence>
<dbReference type="InterPro" id="IPR044624">
    <property type="entry name" value="Mbb1-like"/>
</dbReference>
<dbReference type="Gene3D" id="1.10.720.30">
    <property type="entry name" value="SAP domain"/>
    <property type="match status" value="1"/>
</dbReference>
<name>A0A8J9S6Z3_PHATR</name>
<dbReference type="PANTHER" id="PTHR44917:SF1">
    <property type="entry name" value="PROTEIN HIGH CHLOROPHYLL FLUORESCENT 107"/>
    <property type="match status" value="1"/>
</dbReference>
<dbReference type="Proteomes" id="UP000836788">
    <property type="component" value="Chromosome 19"/>
</dbReference>
<comment type="subcellular location">
    <subcellularLocation>
        <location evidence="1">Nucleus</location>
    </subcellularLocation>
</comment>
<dbReference type="InterPro" id="IPR059164">
    <property type="entry name" value="HAT_PRP39_C"/>
</dbReference>
<dbReference type="SMART" id="SM00386">
    <property type="entry name" value="HAT"/>
    <property type="match status" value="6"/>
</dbReference>
<evidence type="ECO:0000256" key="1">
    <source>
        <dbReference type="ARBA" id="ARBA00004123"/>
    </source>
</evidence>
<dbReference type="GO" id="GO:0006397">
    <property type="term" value="P:mRNA processing"/>
    <property type="evidence" value="ECO:0007669"/>
    <property type="project" value="InterPro"/>
</dbReference>
<feature type="compositionally biased region" description="Polar residues" evidence="6">
    <location>
        <begin position="1"/>
        <end position="12"/>
    </location>
</feature>
<accession>A0A8J9S6Z3</accession>
<dbReference type="EMBL" id="OU594960">
    <property type="protein sequence ID" value="CAG9283482.1"/>
    <property type="molecule type" value="Genomic_DNA"/>
</dbReference>
<feature type="region of interest" description="Disordered" evidence="6">
    <location>
        <begin position="892"/>
        <end position="923"/>
    </location>
</feature>
<dbReference type="SUPFAM" id="SSF68906">
    <property type="entry name" value="SAP domain"/>
    <property type="match status" value="1"/>
</dbReference>
<dbReference type="SMART" id="SM00513">
    <property type="entry name" value="SAP"/>
    <property type="match status" value="1"/>
</dbReference>
<sequence length="959" mass="108343">MQEVPPSSAQHETLSEEDFPLTSDRRRPREKTSVSNCVMPRFASCSTIVFVSLFLFISGSSCYALSLTSSASLSSSRLSSKALSSQLLAPMDVSPPWMEAAPVVWKHQLATLHMKVSGRMPVTHMFLPTQKLSAVALSRSDCAGTRHYRSSEELKDEHLQLCRRGPRGTLGFEVCESTALEASRSSVDSHQWNVPQTWNALTPSGRGNRIWGSDSATWSGAVADSAAAPPLSSTTLWLPWIPTRQQIEDLKVVELKQVCAERGLLRTGNKAILQTRLLDWTREQITRNVQMSSSGLSFLDTSEPVLEEEGREMRPSDQPTMQANSLAEWARTVDLEPLLQRRETIHREKLEGKPILKPSRQTQTVNMPRQEYLSVLTRVFEKPSSPYSNREVKQMYAASKQADQVGDRDLAKRLLQELVVATPHDARLYRRLARMYKEEGNVSAARAILQQGIRDHHAKNGYLWHGLGSMATSDADAKHYWQKAIEVDPALPHPYHSLGTLEHKEGRIANAMKTLQKGVAYCPTSHRLHHALGELYRDAKMLDMAAKSYHRAIQHGPPVSHGFAFTGLAYVAYERDDIHGARRWLRKAIVLNKGRHVNSWVALAQMEESIGDIDSARATCVAGLAQYERGLLQRSNRGRPWKPTTERAFLEDPVALKDEFLRQVPVYRSGDRFFNLYRNWARLEERYGNRDSVKEVYRRATVAFPNEYRLLLDWAQYMVKEQRDETARQLFAKASTKAASKHADPHRVYAEFEMSRGRYLDAREILYRGAMVLSKTTDSGGSAGNRYGLAELFHTWAVCEWHLNELSRSESLFDHALRMTNAGEDGSKLRSLILYSMARLQYYRGEHLLAQHCIGLCLKENLMPGGNSKIWDLWSDVATQMGNPSLSQRCQEQSEASKSNENANGTTELSGLLEHPSGLTRMKGPDMEQLMRRDPWHRKIFGTPLRPTASLGVNLPEVL</sequence>
<dbReference type="InterPro" id="IPR036361">
    <property type="entry name" value="SAP_dom_sf"/>
</dbReference>
<evidence type="ECO:0000313" key="8">
    <source>
        <dbReference type="EMBL" id="CAG9283482.1"/>
    </source>
</evidence>
<keyword evidence="4" id="KW-0508">mRNA splicing</keyword>
<proteinExistence type="predicted"/>
<dbReference type="Pfam" id="PF23241">
    <property type="entry name" value="HAT_PRP39_C"/>
    <property type="match status" value="1"/>
</dbReference>
<feature type="region of interest" description="Disordered" evidence="6">
    <location>
        <begin position="1"/>
        <end position="33"/>
    </location>
</feature>